<dbReference type="RefSeq" id="WP_341743525.1">
    <property type="nucleotide sequence ID" value="NZ_CP151406.1"/>
</dbReference>
<dbReference type="Gene3D" id="3.40.50.150">
    <property type="entry name" value="Vaccinia Virus protein VP39"/>
    <property type="match status" value="1"/>
</dbReference>
<accession>A0ABZ2XIF9</accession>
<evidence type="ECO:0000313" key="1">
    <source>
        <dbReference type="EMBL" id="WZJ21165.1"/>
    </source>
</evidence>
<evidence type="ECO:0000313" key="2">
    <source>
        <dbReference type="Proteomes" id="UP001479520"/>
    </source>
</evidence>
<keyword evidence="1" id="KW-0808">Transferase</keyword>
<reference evidence="1 2" key="1">
    <citation type="submission" date="2024-04" db="EMBL/GenBank/DDBJ databases">
        <title>Dissimilatory iodate-reducing microorganisms contribute to the enrichment of iodine in groundwater.</title>
        <authorList>
            <person name="Jiang Z."/>
        </authorList>
    </citation>
    <scope>NUCLEOTIDE SEQUENCE [LARGE SCALE GENOMIC DNA]</scope>
    <source>
        <strain evidence="1 2">NCP973</strain>
    </source>
</reference>
<protein>
    <submittedName>
        <fullName evidence="1">Class I SAM-dependent methyltransferase</fullName>
    </submittedName>
</protein>
<organism evidence="1 2">
    <name type="scientific">Azonexus hydrophilus</name>
    <dbReference type="NCBI Taxonomy" id="418702"/>
    <lineage>
        <taxon>Bacteria</taxon>
        <taxon>Pseudomonadati</taxon>
        <taxon>Pseudomonadota</taxon>
        <taxon>Betaproteobacteria</taxon>
        <taxon>Rhodocyclales</taxon>
        <taxon>Azonexaceae</taxon>
        <taxon>Azonexus</taxon>
    </lineage>
</organism>
<name>A0ABZ2XIF9_9RHOO</name>
<dbReference type="Proteomes" id="UP001479520">
    <property type="component" value="Chromosome"/>
</dbReference>
<sequence length="347" mass="39562">MNNFHELYRVAQLPIFQNRMYDTAEEARTCPKGDMLLVEDLRTGLVYNAAFRPELMVYDKCYQNEQACSRLFQQHLEKVACIIDQRIGREQIVEIGCGKGHFLETLLAKGFDINGFDPAYEGSNPRIQREYFAPGAIEKAKGLILRHVLEHIENPVNFLEQLKIANNNTGLIYIEVPCFDWICKNKAWFDVFYEHVNYFRITDFDRIFGEVIESGHFFGGQYIYAIAELASLRAPVINNNDRVKFPKNFTKEITTKKCQTIWGGASKGVIFSLLMERSGFPVEMVIDINPEKQGKFLPGTGLVVKSPEQGLAELQDGSTICVMNPLYLEEINNLSGNIFNCVGINDE</sequence>
<proteinExistence type="predicted"/>
<dbReference type="Pfam" id="PF13489">
    <property type="entry name" value="Methyltransf_23"/>
    <property type="match status" value="1"/>
</dbReference>
<gene>
    <name evidence="1" type="ORF">AADV58_14605</name>
</gene>
<dbReference type="GO" id="GO:0008168">
    <property type="term" value="F:methyltransferase activity"/>
    <property type="evidence" value="ECO:0007669"/>
    <property type="project" value="UniProtKB-KW"/>
</dbReference>
<dbReference type="SUPFAM" id="SSF53335">
    <property type="entry name" value="S-adenosyl-L-methionine-dependent methyltransferases"/>
    <property type="match status" value="1"/>
</dbReference>
<keyword evidence="2" id="KW-1185">Reference proteome</keyword>
<dbReference type="GO" id="GO:0032259">
    <property type="term" value="P:methylation"/>
    <property type="evidence" value="ECO:0007669"/>
    <property type="project" value="UniProtKB-KW"/>
</dbReference>
<dbReference type="EMBL" id="CP151406">
    <property type="protein sequence ID" value="WZJ21165.1"/>
    <property type="molecule type" value="Genomic_DNA"/>
</dbReference>
<dbReference type="InterPro" id="IPR029063">
    <property type="entry name" value="SAM-dependent_MTases_sf"/>
</dbReference>
<keyword evidence="1" id="KW-0489">Methyltransferase</keyword>
<dbReference type="Gene3D" id="3.40.50.720">
    <property type="entry name" value="NAD(P)-binding Rossmann-like Domain"/>
    <property type="match status" value="1"/>
</dbReference>